<evidence type="ECO:0000259" key="4">
    <source>
        <dbReference type="Pfam" id="PF10447"/>
    </source>
</evidence>
<dbReference type="Pfam" id="PF10447">
    <property type="entry name" value="EXOSC1"/>
    <property type="match status" value="1"/>
</dbReference>
<dbReference type="InterPro" id="IPR012340">
    <property type="entry name" value="NA-bd_OB-fold"/>
</dbReference>
<evidence type="ECO:0000256" key="2">
    <source>
        <dbReference type="ARBA" id="ARBA00022490"/>
    </source>
</evidence>
<dbReference type="GO" id="GO:0003723">
    <property type="term" value="F:RNA binding"/>
    <property type="evidence" value="ECO:0007669"/>
    <property type="project" value="InterPro"/>
</dbReference>
<sequence length="206" mass="21551">MDSLNPFSFLLLSAKCDVQVSSLTRRVVRCDVVAVGDQPLAGPFRGLIRREDIRATQRDQAEPAQSYRPGDLIRARVLNLLGPGAVASIPGDPTSAAPLTNDTLRAAQAVSTSVGATSDASSSASASAPTALCLLTTAEPDLGVVLGLGRTPTSALVDLLGSTAGSPLVPVAWTEMICPHTLTRFPRKVARVPVDLLTQLVRVEDE</sequence>
<keyword evidence="3" id="KW-0271">Exosome</keyword>
<dbReference type="InterPro" id="IPR019495">
    <property type="entry name" value="EXOSC1_C"/>
</dbReference>
<name>A0A4E0RDV0_FASHE</name>
<dbReference type="Proteomes" id="UP000230066">
    <property type="component" value="Unassembled WGS sequence"/>
</dbReference>
<comment type="caution">
    <text evidence="5">The sequence shown here is derived from an EMBL/GenBank/DDBJ whole genome shotgun (WGS) entry which is preliminary data.</text>
</comment>
<accession>A0A4E0RDV0</accession>
<dbReference type="GO" id="GO:0006396">
    <property type="term" value="P:RNA processing"/>
    <property type="evidence" value="ECO:0007669"/>
    <property type="project" value="InterPro"/>
</dbReference>
<reference evidence="5" key="1">
    <citation type="submission" date="2019-03" db="EMBL/GenBank/DDBJ databases">
        <title>Improved annotation for the trematode Fasciola hepatica.</title>
        <authorList>
            <person name="Choi Y.-J."/>
            <person name="Martin J."/>
            <person name="Mitreva M."/>
        </authorList>
    </citation>
    <scope>NUCLEOTIDE SEQUENCE [LARGE SCALE GENOMIC DNA]</scope>
</reference>
<gene>
    <name evidence="5" type="ORF">D915_009089</name>
</gene>
<dbReference type="PANTHER" id="PTHR12686">
    <property type="entry name" value="3'-5' EXORIBONUCLEASE CSL4-RELATED"/>
    <property type="match status" value="1"/>
</dbReference>
<proteinExistence type="predicted"/>
<dbReference type="GO" id="GO:0000176">
    <property type="term" value="C:nuclear exosome (RNase complex)"/>
    <property type="evidence" value="ECO:0007669"/>
    <property type="project" value="TreeGrafter"/>
</dbReference>
<dbReference type="GO" id="GO:0005737">
    <property type="term" value="C:cytoplasm"/>
    <property type="evidence" value="ECO:0007669"/>
    <property type="project" value="TreeGrafter"/>
</dbReference>
<keyword evidence="2" id="KW-0963">Cytoplasm</keyword>
<dbReference type="EMBL" id="JXXN02005312">
    <property type="protein sequence ID" value="THD19978.1"/>
    <property type="molecule type" value="Genomic_DNA"/>
</dbReference>
<dbReference type="Gene3D" id="2.40.50.140">
    <property type="entry name" value="Nucleic acid-binding proteins"/>
    <property type="match status" value="1"/>
</dbReference>
<evidence type="ECO:0000313" key="6">
    <source>
        <dbReference type="Proteomes" id="UP000230066"/>
    </source>
</evidence>
<dbReference type="AlphaFoldDB" id="A0A4E0RDV0"/>
<evidence type="ECO:0000256" key="3">
    <source>
        <dbReference type="ARBA" id="ARBA00022835"/>
    </source>
</evidence>
<evidence type="ECO:0000256" key="1">
    <source>
        <dbReference type="ARBA" id="ARBA00004604"/>
    </source>
</evidence>
<feature type="domain" description="Exosome complex component CSL4 C-terminal" evidence="4">
    <location>
        <begin position="42"/>
        <end position="80"/>
    </location>
</feature>
<keyword evidence="6" id="KW-1185">Reference proteome</keyword>
<evidence type="ECO:0000313" key="5">
    <source>
        <dbReference type="EMBL" id="THD19978.1"/>
    </source>
</evidence>
<protein>
    <submittedName>
        <fullName evidence="5">Exosome complex component CSL4</fullName>
    </submittedName>
</protein>
<dbReference type="PANTHER" id="PTHR12686:SF8">
    <property type="entry name" value="EXOSOME COMPLEX COMPONENT CSL4"/>
    <property type="match status" value="1"/>
</dbReference>
<comment type="subcellular location">
    <subcellularLocation>
        <location evidence="1">Nucleus</location>
        <location evidence="1">Nucleolus</location>
    </subcellularLocation>
</comment>
<organism evidence="5 6">
    <name type="scientific">Fasciola hepatica</name>
    <name type="common">Liver fluke</name>
    <dbReference type="NCBI Taxonomy" id="6192"/>
    <lineage>
        <taxon>Eukaryota</taxon>
        <taxon>Metazoa</taxon>
        <taxon>Spiralia</taxon>
        <taxon>Lophotrochozoa</taxon>
        <taxon>Platyhelminthes</taxon>
        <taxon>Trematoda</taxon>
        <taxon>Digenea</taxon>
        <taxon>Plagiorchiida</taxon>
        <taxon>Echinostomata</taxon>
        <taxon>Echinostomatoidea</taxon>
        <taxon>Fasciolidae</taxon>
        <taxon>Fasciola</taxon>
    </lineage>
</organism>
<dbReference type="InterPro" id="IPR039771">
    <property type="entry name" value="Csl4"/>
</dbReference>
<dbReference type="GO" id="GO:0005730">
    <property type="term" value="C:nucleolus"/>
    <property type="evidence" value="ECO:0007669"/>
    <property type="project" value="UniProtKB-SubCell"/>
</dbReference>
<dbReference type="SUPFAM" id="SSF50249">
    <property type="entry name" value="Nucleic acid-binding proteins"/>
    <property type="match status" value="1"/>
</dbReference>